<reference evidence="1 2" key="1">
    <citation type="submission" date="2018-08" db="EMBL/GenBank/DDBJ databases">
        <authorList>
            <person name="Laetsch R D."/>
            <person name="Stevens L."/>
            <person name="Kumar S."/>
            <person name="Blaxter L. M."/>
        </authorList>
    </citation>
    <scope>NUCLEOTIDE SEQUENCE [LARGE SCALE GENOMIC DNA]</scope>
</reference>
<evidence type="ECO:0000313" key="2">
    <source>
        <dbReference type="Proteomes" id="UP000276991"/>
    </source>
</evidence>
<proteinExistence type="predicted"/>
<sequence>MRKALFRGISGTDVHLVSLTKLELRLLDFELI</sequence>
<organism evidence="1 2">
    <name type="scientific">Acanthocheilonema viteae</name>
    <name type="common">Filarial nematode worm</name>
    <name type="synonym">Dipetalonema viteae</name>
    <dbReference type="NCBI Taxonomy" id="6277"/>
    <lineage>
        <taxon>Eukaryota</taxon>
        <taxon>Metazoa</taxon>
        <taxon>Ecdysozoa</taxon>
        <taxon>Nematoda</taxon>
        <taxon>Chromadorea</taxon>
        <taxon>Rhabditida</taxon>
        <taxon>Spirurina</taxon>
        <taxon>Spiruromorpha</taxon>
        <taxon>Filarioidea</taxon>
        <taxon>Onchocercidae</taxon>
        <taxon>Acanthocheilonema</taxon>
    </lineage>
</organism>
<dbReference type="AlphaFoldDB" id="A0A498SP99"/>
<feature type="non-terminal residue" evidence="1">
    <location>
        <position position="1"/>
    </location>
</feature>
<protein>
    <submittedName>
        <fullName evidence="1">Uncharacterized protein</fullName>
    </submittedName>
</protein>
<name>A0A498SP99_ACAVI</name>
<dbReference type="Proteomes" id="UP000276991">
    <property type="component" value="Unassembled WGS sequence"/>
</dbReference>
<evidence type="ECO:0000313" key="1">
    <source>
        <dbReference type="EMBL" id="VBB33636.1"/>
    </source>
</evidence>
<accession>A0A498SP99</accession>
<dbReference type="EMBL" id="UPTC01002574">
    <property type="protein sequence ID" value="VBB33636.1"/>
    <property type="molecule type" value="Genomic_DNA"/>
</dbReference>
<gene>
    <name evidence="1" type="ORF">NAV_LOCUS8427</name>
</gene>
<feature type="non-terminal residue" evidence="1">
    <location>
        <position position="32"/>
    </location>
</feature>
<keyword evidence="2" id="KW-1185">Reference proteome</keyword>